<dbReference type="InterPro" id="IPR036047">
    <property type="entry name" value="F-box-like_dom_sf"/>
</dbReference>
<proteinExistence type="predicted"/>
<sequence length="436" mass="49093">QLIWVIGCYTKLLQDQLQLLLLPLELLGEIAGHLHWLHLLRFRMTCKLLYHMSKLRSGRGWVSSRRDDICARKVLLGATWTKPLDATCLITGGRWLLGVIRGGIIMAMDLDNSNAEHQVLIEPQDEFDMSPAFSLCFSIIDGATTLTFDLVLMHNRPYALEDFPHIVLSDDGANLIAHHVKSIWTNHIVAIKDRSFSFSGNRFARGLTSPNIDVSSLEVFDWRQSTSYLHHTVAFRLQPPALTPLFFELISGNRALVVSDECLWIYTIPELQATTNLTVTNPSNITAIHTIPLWGGCVKLGGLSCPCKELLQTVLVLFTSSGIYRMDIPDDVDSSPVPSIAKQFDPVMKFEQGCFGLNRGLLCMARSLFMTVRYDNPTLPTLHAQDDKAMTHQYTWPKGQRVSRSYVMDEGSGRVMQPDGPGIVYIFDFSLYRHIV</sequence>
<keyword evidence="2" id="KW-1185">Reference proteome</keyword>
<dbReference type="AlphaFoldDB" id="A0A166KH43"/>
<dbReference type="Proteomes" id="UP000076532">
    <property type="component" value="Unassembled WGS sequence"/>
</dbReference>
<protein>
    <recommendedName>
        <fullName evidence="3">F-box domain-containing protein</fullName>
    </recommendedName>
</protein>
<accession>A0A166KH43</accession>
<reference evidence="1 2" key="1">
    <citation type="journal article" date="2016" name="Mol. Biol. Evol.">
        <title>Comparative Genomics of Early-Diverging Mushroom-Forming Fungi Provides Insights into the Origins of Lignocellulose Decay Capabilities.</title>
        <authorList>
            <person name="Nagy L.G."/>
            <person name="Riley R."/>
            <person name="Tritt A."/>
            <person name="Adam C."/>
            <person name="Daum C."/>
            <person name="Floudas D."/>
            <person name="Sun H."/>
            <person name="Yadav J.S."/>
            <person name="Pangilinan J."/>
            <person name="Larsson K.H."/>
            <person name="Matsuura K."/>
            <person name="Barry K."/>
            <person name="Labutti K."/>
            <person name="Kuo R."/>
            <person name="Ohm R.A."/>
            <person name="Bhattacharya S.S."/>
            <person name="Shirouzu T."/>
            <person name="Yoshinaga Y."/>
            <person name="Martin F.M."/>
            <person name="Grigoriev I.V."/>
            <person name="Hibbett D.S."/>
        </authorList>
    </citation>
    <scope>NUCLEOTIDE SEQUENCE [LARGE SCALE GENOMIC DNA]</scope>
    <source>
        <strain evidence="1 2">CBS 109695</strain>
    </source>
</reference>
<organism evidence="1 2">
    <name type="scientific">Athelia psychrophila</name>
    <dbReference type="NCBI Taxonomy" id="1759441"/>
    <lineage>
        <taxon>Eukaryota</taxon>
        <taxon>Fungi</taxon>
        <taxon>Dikarya</taxon>
        <taxon>Basidiomycota</taxon>
        <taxon>Agaricomycotina</taxon>
        <taxon>Agaricomycetes</taxon>
        <taxon>Agaricomycetidae</taxon>
        <taxon>Atheliales</taxon>
        <taxon>Atheliaceae</taxon>
        <taxon>Athelia</taxon>
    </lineage>
</organism>
<dbReference type="SUPFAM" id="SSF81383">
    <property type="entry name" value="F-box domain"/>
    <property type="match status" value="1"/>
</dbReference>
<evidence type="ECO:0008006" key="3">
    <source>
        <dbReference type="Google" id="ProtNLM"/>
    </source>
</evidence>
<evidence type="ECO:0000313" key="2">
    <source>
        <dbReference type="Proteomes" id="UP000076532"/>
    </source>
</evidence>
<name>A0A166KH43_9AGAM</name>
<gene>
    <name evidence="1" type="ORF">FIBSPDRAFT_860043</name>
</gene>
<feature type="non-terminal residue" evidence="1">
    <location>
        <position position="1"/>
    </location>
</feature>
<dbReference type="OrthoDB" id="3068749at2759"/>
<evidence type="ECO:0000313" key="1">
    <source>
        <dbReference type="EMBL" id="KZP21901.1"/>
    </source>
</evidence>
<dbReference type="EMBL" id="KV417543">
    <property type="protein sequence ID" value="KZP21901.1"/>
    <property type="molecule type" value="Genomic_DNA"/>
</dbReference>